<sequence length="353" mass="39829">MAEYAHLSAPDPELEPHIARLLADPDNNILDVQVRRKRLEGLIAASKTAYKDGLPPDTDYQITDHHINVSDGGQILVWSLVPASKDGSNKAYPLMVWMHGGGKYIYWRWIAGTLELDDFQLRAICVELQISILNVDYRLAPEYPHSTIINDCYSALKWAASSPELFRADLNKGFIVGGLSAGAHLATVLAHRARDDAFFRDKQLTGQVIQIPPLLNPYAMPEKYKPFLLSLEQNKDAPNLTLKRVIAFKMLFYAEYSWDVAFRYPWWPPRRPGSLPHKGLAPAVIQLCGLDPLRDEGLLYARVLEGEGVKTKVTTYAGLPHAFQYLFPSFKMALKWEADYRAGLRWLLNGAPE</sequence>
<evidence type="ECO:0000259" key="2">
    <source>
        <dbReference type="Pfam" id="PF07859"/>
    </source>
</evidence>
<dbReference type="Pfam" id="PF07859">
    <property type="entry name" value="Abhydrolase_3"/>
    <property type="match status" value="1"/>
</dbReference>
<protein>
    <submittedName>
        <fullName evidence="3">Alpha/Beta hydrolase protein</fullName>
    </submittedName>
</protein>
<dbReference type="Gene3D" id="3.40.50.1820">
    <property type="entry name" value="alpha/beta hydrolase"/>
    <property type="match status" value="1"/>
</dbReference>
<dbReference type="InterPro" id="IPR050300">
    <property type="entry name" value="GDXG_lipolytic_enzyme"/>
</dbReference>
<evidence type="ECO:0000313" key="4">
    <source>
        <dbReference type="Proteomes" id="UP001218188"/>
    </source>
</evidence>
<accession>A0AAD6X9G5</accession>
<evidence type="ECO:0000313" key="3">
    <source>
        <dbReference type="EMBL" id="KAJ7044093.1"/>
    </source>
</evidence>
<dbReference type="SUPFAM" id="SSF53474">
    <property type="entry name" value="alpha/beta-Hydrolases"/>
    <property type="match status" value="1"/>
</dbReference>
<dbReference type="GO" id="GO:0016787">
    <property type="term" value="F:hydrolase activity"/>
    <property type="evidence" value="ECO:0007669"/>
    <property type="project" value="UniProtKB-KW"/>
</dbReference>
<dbReference type="Proteomes" id="UP001218188">
    <property type="component" value="Unassembled WGS sequence"/>
</dbReference>
<gene>
    <name evidence="3" type="ORF">C8F04DRAFT_942815</name>
</gene>
<organism evidence="3 4">
    <name type="scientific">Mycena alexandri</name>
    <dbReference type="NCBI Taxonomy" id="1745969"/>
    <lineage>
        <taxon>Eukaryota</taxon>
        <taxon>Fungi</taxon>
        <taxon>Dikarya</taxon>
        <taxon>Basidiomycota</taxon>
        <taxon>Agaricomycotina</taxon>
        <taxon>Agaricomycetes</taxon>
        <taxon>Agaricomycetidae</taxon>
        <taxon>Agaricales</taxon>
        <taxon>Marasmiineae</taxon>
        <taxon>Mycenaceae</taxon>
        <taxon>Mycena</taxon>
    </lineage>
</organism>
<dbReference type="InterPro" id="IPR029058">
    <property type="entry name" value="AB_hydrolase_fold"/>
</dbReference>
<keyword evidence="4" id="KW-1185">Reference proteome</keyword>
<feature type="domain" description="Alpha/beta hydrolase fold-3" evidence="2">
    <location>
        <begin position="95"/>
        <end position="324"/>
    </location>
</feature>
<dbReference type="PANTHER" id="PTHR48081">
    <property type="entry name" value="AB HYDROLASE SUPERFAMILY PROTEIN C4A8.06C"/>
    <property type="match status" value="1"/>
</dbReference>
<dbReference type="InterPro" id="IPR013094">
    <property type="entry name" value="AB_hydrolase_3"/>
</dbReference>
<comment type="caution">
    <text evidence="3">The sequence shown here is derived from an EMBL/GenBank/DDBJ whole genome shotgun (WGS) entry which is preliminary data.</text>
</comment>
<dbReference type="PANTHER" id="PTHR48081:SF8">
    <property type="entry name" value="ALPHA_BETA HYDROLASE FOLD-3 DOMAIN-CONTAINING PROTEIN-RELATED"/>
    <property type="match status" value="1"/>
</dbReference>
<dbReference type="AlphaFoldDB" id="A0AAD6X9G5"/>
<reference evidence="3" key="1">
    <citation type="submission" date="2023-03" db="EMBL/GenBank/DDBJ databases">
        <title>Massive genome expansion in bonnet fungi (Mycena s.s.) driven by repeated elements and novel gene families across ecological guilds.</title>
        <authorList>
            <consortium name="Lawrence Berkeley National Laboratory"/>
            <person name="Harder C.B."/>
            <person name="Miyauchi S."/>
            <person name="Viragh M."/>
            <person name="Kuo A."/>
            <person name="Thoen E."/>
            <person name="Andreopoulos B."/>
            <person name="Lu D."/>
            <person name="Skrede I."/>
            <person name="Drula E."/>
            <person name="Henrissat B."/>
            <person name="Morin E."/>
            <person name="Kohler A."/>
            <person name="Barry K."/>
            <person name="LaButti K."/>
            <person name="Morin E."/>
            <person name="Salamov A."/>
            <person name="Lipzen A."/>
            <person name="Mereny Z."/>
            <person name="Hegedus B."/>
            <person name="Baldrian P."/>
            <person name="Stursova M."/>
            <person name="Weitz H."/>
            <person name="Taylor A."/>
            <person name="Grigoriev I.V."/>
            <person name="Nagy L.G."/>
            <person name="Martin F."/>
            <person name="Kauserud H."/>
        </authorList>
    </citation>
    <scope>NUCLEOTIDE SEQUENCE</scope>
    <source>
        <strain evidence="3">CBHHK200</strain>
    </source>
</reference>
<dbReference type="EMBL" id="JARJCM010000008">
    <property type="protein sequence ID" value="KAJ7044093.1"/>
    <property type="molecule type" value="Genomic_DNA"/>
</dbReference>
<evidence type="ECO:0000256" key="1">
    <source>
        <dbReference type="ARBA" id="ARBA00022801"/>
    </source>
</evidence>
<keyword evidence="1 3" id="KW-0378">Hydrolase</keyword>
<name>A0AAD6X9G5_9AGAR</name>
<proteinExistence type="predicted"/>